<dbReference type="GO" id="GO:0003700">
    <property type="term" value="F:DNA-binding transcription factor activity"/>
    <property type="evidence" value="ECO:0007669"/>
    <property type="project" value="InterPro"/>
</dbReference>
<reference evidence="8" key="1">
    <citation type="submission" date="2018-10" db="EMBL/GenBank/DDBJ databases">
        <title>Population genomic analysis revealed the cold adaptation of white poplar.</title>
        <authorList>
            <person name="Liu Y.-J."/>
        </authorList>
    </citation>
    <scope>NUCLEOTIDE SEQUENCE [LARGE SCALE GENOMIC DNA]</scope>
    <source>
        <strain evidence="8">PAL-ZL1</strain>
    </source>
</reference>
<evidence type="ECO:0000256" key="6">
    <source>
        <dbReference type="SAM" id="MobiDB-lite"/>
    </source>
</evidence>
<dbReference type="FunFam" id="1.20.5.170:FF:000020">
    <property type="entry name" value="BZIP transcription factor"/>
    <property type="match status" value="1"/>
</dbReference>
<dbReference type="InterPro" id="IPR044168">
    <property type="entry name" value="RISBZ3/4/5"/>
</dbReference>
<feature type="region of interest" description="Disordered" evidence="6">
    <location>
        <begin position="86"/>
        <end position="156"/>
    </location>
</feature>
<keyword evidence="4" id="KW-0804">Transcription</keyword>
<dbReference type="InterPro" id="IPR004827">
    <property type="entry name" value="bZIP"/>
</dbReference>
<dbReference type="SMART" id="SM00338">
    <property type="entry name" value="BRLZ"/>
    <property type="match status" value="1"/>
</dbReference>
<evidence type="ECO:0000313" key="8">
    <source>
        <dbReference type="EMBL" id="TKS07765.1"/>
    </source>
</evidence>
<dbReference type="AlphaFoldDB" id="A0A4U5QGV8"/>
<dbReference type="EMBL" id="RCHU01000316">
    <property type="protein sequence ID" value="TKS07765.1"/>
    <property type="molecule type" value="Genomic_DNA"/>
</dbReference>
<dbReference type="SUPFAM" id="SSF57959">
    <property type="entry name" value="Leucine zipper domain"/>
    <property type="match status" value="1"/>
</dbReference>
<dbReference type="PROSITE" id="PS50217">
    <property type="entry name" value="BZIP"/>
    <property type="match status" value="1"/>
</dbReference>
<gene>
    <name evidence="8" type="ORF">D5086_0000110190</name>
</gene>
<dbReference type="PROSITE" id="PS00036">
    <property type="entry name" value="BZIP_BASIC"/>
    <property type="match status" value="1"/>
</dbReference>
<dbReference type="PANTHER" id="PTHR47693:SF1">
    <property type="entry name" value="BZIP TRANSCRIPTION FACTOR RISBZ3"/>
    <property type="match status" value="1"/>
</dbReference>
<keyword evidence="2" id="KW-0805">Transcription regulation</keyword>
<feature type="domain" description="BZIP" evidence="7">
    <location>
        <begin position="131"/>
        <end position="178"/>
    </location>
</feature>
<keyword evidence="5" id="KW-0539">Nucleus</keyword>
<evidence type="ECO:0000256" key="2">
    <source>
        <dbReference type="ARBA" id="ARBA00023015"/>
    </source>
</evidence>
<name>A0A4U5QGV8_POPAL</name>
<comment type="caution">
    <text evidence="8">The sequence shown here is derived from an EMBL/GenBank/DDBJ whole genome shotgun (WGS) entry which is preliminary data.</text>
</comment>
<organism evidence="8">
    <name type="scientific">Populus alba</name>
    <name type="common">White poplar</name>
    <dbReference type="NCBI Taxonomy" id="43335"/>
    <lineage>
        <taxon>Eukaryota</taxon>
        <taxon>Viridiplantae</taxon>
        <taxon>Streptophyta</taxon>
        <taxon>Embryophyta</taxon>
        <taxon>Tracheophyta</taxon>
        <taxon>Spermatophyta</taxon>
        <taxon>Magnoliopsida</taxon>
        <taxon>eudicotyledons</taxon>
        <taxon>Gunneridae</taxon>
        <taxon>Pentapetalae</taxon>
        <taxon>rosids</taxon>
        <taxon>fabids</taxon>
        <taxon>Malpighiales</taxon>
        <taxon>Salicaceae</taxon>
        <taxon>Saliceae</taxon>
        <taxon>Populus</taxon>
    </lineage>
</organism>
<dbReference type="CDD" id="cd14702">
    <property type="entry name" value="bZIP_plant_GBF1"/>
    <property type="match status" value="1"/>
</dbReference>
<dbReference type="GO" id="GO:0005634">
    <property type="term" value="C:nucleus"/>
    <property type="evidence" value="ECO:0007669"/>
    <property type="project" value="UniProtKB-SubCell"/>
</dbReference>
<keyword evidence="3" id="KW-0238">DNA-binding</keyword>
<evidence type="ECO:0000259" key="7">
    <source>
        <dbReference type="PROSITE" id="PS50217"/>
    </source>
</evidence>
<evidence type="ECO:0000256" key="4">
    <source>
        <dbReference type="ARBA" id="ARBA00023163"/>
    </source>
</evidence>
<dbReference type="GO" id="GO:0046983">
    <property type="term" value="F:protein dimerization activity"/>
    <property type="evidence" value="ECO:0007669"/>
    <property type="project" value="UniProtKB-ARBA"/>
</dbReference>
<evidence type="ECO:0000256" key="5">
    <source>
        <dbReference type="ARBA" id="ARBA00023242"/>
    </source>
</evidence>
<comment type="subcellular location">
    <subcellularLocation>
        <location evidence="1">Nucleus</location>
    </subcellularLocation>
</comment>
<feature type="compositionally biased region" description="Polar residues" evidence="6">
    <location>
        <begin position="105"/>
        <end position="115"/>
    </location>
</feature>
<sequence length="436" mass="48172">MEEQKAGGSDGMKKSESELADLSAEIYGFFSDILSGDLSSLPDNKTRDIVNGFSTCGGLTESCFPWSQNTNPKNSSVSVSTDAQSSLCVGSPMSANKPRVKDSQTRVAASVSSPDQSDEDGLSEQSTNPHDIKRIRRKVSNRESARRSRKRKQAHLSDLEVQVDHLTGENASLFKQLSDATLQFRTAETNRRVLNSDVEALRAKVKLAEDMVARGSLTCNNLNQFLQSHLTSPQLLNNHNFHLMPNVSPTITIQGDEASYAGMSVSGQNSGLGLGSTDISNGNLNNGILSDARNTVEEQLRRARQPPIQDWGGADESKDGVQEGDVYGSCVFCGRSLPTRLATRKAERGRRRMKVPNRKRRRVATMVLNAANVVVFPNKDHKLAYMVERDLEKKLVITPKEEEEGGTVNFQQDLEEEHLQPTELPLYVLHKVFIER</sequence>
<evidence type="ECO:0000256" key="1">
    <source>
        <dbReference type="ARBA" id="ARBA00004123"/>
    </source>
</evidence>
<proteinExistence type="predicted"/>
<dbReference type="InterPro" id="IPR045314">
    <property type="entry name" value="bZIP_plant_GBF1"/>
</dbReference>
<protein>
    <recommendedName>
        <fullName evidence="7">BZIP domain-containing protein</fullName>
    </recommendedName>
</protein>
<dbReference type="STRING" id="43335.A0A4U5QGV8"/>
<dbReference type="Pfam" id="PF00170">
    <property type="entry name" value="bZIP_1"/>
    <property type="match status" value="1"/>
</dbReference>
<dbReference type="Gene3D" id="1.20.5.170">
    <property type="match status" value="1"/>
</dbReference>
<accession>A0A4U5QGV8</accession>
<dbReference type="GO" id="GO:0003677">
    <property type="term" value="F:DNA binding"/>
    <property type="evidence" value="ECO:0007669"/>
    <property type="project" value="UniProtKB-KW"/>
</dbReference>
<dbReference type="PANTHER" id="PTHR47693">
    <property type="entry name" value="BZIP TRANSCRIPTION FACTOR RISBZ3-RELATED"/>
    <property type="match status" value="1"/>
</dbReference>
<dbReference type="InterPro" id="IPR046347">
    <property type="entry name" value="bZIP_sf"/>
</dbReference>
<evidence type="ECO:0000256" key="3">
    <source>
        <dbReference type="ARBA" id="ARBA00023125"/>
    </source>
</evidence>